<sequence>MTATTIGEAAEILGVTPKALRHWEALGLMQPERTSTGYRQYHASDLERGAAIALYQGIGVPLAQVAALLDASPSHLARALSAHREALVHQRDSLEAQLDAVETLIRKHKKGTLSMSDMKHYFGEEFAAHQEEAQQRWGDTAEWQQSQDALARMDASKAEQLKREQEELAAELVAARDAGVEPGSEEAERIVAKHRDSIAQWYEVTPARQLILARMYVGDERFHKPFDGAQDYLLELITAHAEAAGVDLDAPQW</sequence>
<dbReference type="AlphaFoldDB" id="A0A269PAB4"/>
<keyword evidence="3" id="KW-0238">DNA-binding</keyword>
<dbReference type="SMART" id="SM00422">
    <property type="entry name" value="HTH_MERR"/>
    <property type="match status" value="1"/>
</dbReference>
<dbReference type="PANTHER" id="PTHR30204">
    <property type="entry name" value="REDOX-CYCLING DRUG-SENSING TRANSCRIPTIONAL ACTIVATOR SOXR"/>
    <property type="match status" value="1"/>
</dbReference>
<dbReference type="Pfam" id="PF00376">
    <property type="entry name" value="MerR"/>
    <property type="match status" value="1"/>
</dbReference>
<keyword evidence="1" id="KW-0678">Repressor</keyword>
<dbReference type="GO" id="GO:0003700">
    <property type="term" value="F:DNA-binding transcription factor activity"/>
    <property type="evidence" value="ECO:0007669"/>
    <property type="project" value="InterPro"/>
</dbReference>
<evidence type="ECO:0000256" key="4">
    <source>
        <dbReference type="ARBA" id="ARBA00023163"/>
    </source>
</evidence>
<dbReference type="InterPro" id="IPR047057">
    <property type="entry name" value="MerR_fam"/>
</dbReference>
<dbReference type="SUPFAM" id="SSF89082">
    <property type="entry name" value="Antibiotic binding domain of TipA-like multidrug resistance regulators"/>
    <property type="match status" value="1"/>
</dbReference>
<dbReference type="Gene3D" id="1.10.490.50">
    <property type="entry name" value="Antibiotic binding domain of TipA-like multidrug resistance regulators"/>
    <property type="match status" value="1"/>
</dbReference>
<keyword evidence="5" id="KW-0175">Coiled coil</keyword>
<dbReference type="CDD" id="cd01106">
    <property type="entry name" value="HTH_TipAL-Mta"/>
    <property type="match status" value="1"/>
</dbReference>
<keyword evidence="2" id="KW-0805">Transcription regulation</keyword>
<dbReference type="PROSITE" id="PS50937">
    <property type="entry name" value="HTH_MERR_2"/>
    <property type="match status" value="1"/>
</dbReference>
<evidence type="ECO:0000256" key="1">
    <source>
        <dbReference type="ARBA" id="ARBA00022491"/>
    </source>
</evidence>
<dbReference type="InterPro" id="IPR009061">
    <property type="entry name" value="DNA-bd_dom_put_sf"/>
</dbReference>
<dbReference type="PANTHER" id="PTHR30204:SF69">
    <property type="entry name" value="MERR-FAMILY TRANSCRIPTIONAL REGULATOR"/>
    <property type="match status" value="1"/>
</dbReference>
<evidence type="ECO:0000313" key="8">
    <source>
        <dbReference type="Proteomes" id="UP000215771"/>
    </source>
</evidence>
<feature type="coiled-coil region" evidence="5">
    <location>
        <begin position="84"/>
        <end position="111"/>
    </location>
</feature>
<keyword evidence="4" id="KW-0804">Transcription</keyword>
<gene>
    <name evidence="7" type="ORF">CIG21_11105</name>
</gene>
<dbReference type="Proteomes" id="UP000215771">
    <property type="component" value="Unassembled WGS sequence"/>
</dbReference>
<evidence type="ECO:0000256" key="3">
    <source>
        <dbReference type="ARBA" id="ARBA00023125"/>
    </source>
</evidence>
<evidence type="ECO:0000256" key="5">
    <source>
        <dbReference type="SAM" id="Coils"/>
    </source>
</evidence>
<dbReference type="SUPFAM" id="SSF46955">
    <property type="entry name" value="Putative DNA-binding domain"/>
    <property type="match status" value="1"/>
</dbReference>
<dbReference type="InterPro" id="IPR000551">
    <property type="entry name" value="MerR-type_HTH_dom"/>
</dbReference>
<evidence type="ECO:0000256" key="2">
    <source>
        <dbReference type="ARBA" id="ARBA00023015"/>
    </source>
</evidence>
<dbReference type="EMBL" id="NQMQ01000029">
    <property type="protein sequence ID" value="PAJ68304.1"/>
    <property type="molecule type" value="Genomic_DNA"/>
</dbReference>
<dbReference type="GO" id="GO:0003677">
    <property type="term" value="F:DNA binding"/>
    <property type="evidence" value="ECO:0007669"/>
    <property type="project" value="UniProtKB-KW"/>
</dbReference>
<evidence type="ECO:0000313" key="7">
    <source>
        <dbReference type="EMBL" id="PAJ68304.1"/>
    </source>
</evidence>
<feature type="domain" description="HTH merR-type" evidence="6">
    <location>
        <begin position="5"/>
        <end position="71"/>
    </location>
</feature>
<evidence type="ECO:0000259" key="6">
    <source>
        <dbReference type="PROSITE" id="PS50937"/>
    </source>
</evidence>
<protein>
    <submittedName>
        <fullName evidence="7">MerR family transcriptional regulator</fullName>
    </submittedName>
</protein>
<comment type="caution">
    <text evidence="7">The sequence shown here is derived from an EMBL/GenBank/DDBJ whole genome shotgun (WGS) entry which is preliminary data.</text>
</comment>
<dbReference type="Gene3D" id="1.10.1660.10">
    <property type="match status" value="1"/>
</dbReference>
<dbReference type="Pfam" id="PF07739">
    <property type="entry name" value="TipAS"/>
    <property type="match status" value="1"/>
</dbReference>
<dbReference type="InterPro" id="IPR012925">
    <property type="entry name" value="TipAS_dom"/>
</dbReference>
<dbReference type="RefSeq" id="WP_095278903.1">
    <property type="nucleotide sequence ID" value="NZ_CP047655.1"/>
</dbReference>
<organism evidence="7 8">
    <name type="scientific">Corynebacterium hadale</name>
    <dbReference type="NCBI Taxonomy" id="2026255"/>
    <lineage>
        <taxon>Bacteria</taxon>
        <taxon>Bacillati</taxon>
        <taxon>Actinomycetota</taxon>
        <taxon>Actinomycetes</taxon>
        <taxon>Mycobacteriales</taxon>
        <taxon>Corynebacteriaceae</taxon>
        <taxon>Corynebacterium</taxon>
    </lineage>
</organism>
<proteinExistence type="predicted"/>
<name>A0A269PAB4_9CORY</name>
<dbReference type="PROSITE" id="PS00552">
    <property type="entry name" value="HTH_MERR_1"/>
    <property type="match status" value="1"/>
</dbReference>
<reference evidence="7 8" key="1">
    <citation type="submission" date="2017-08" db="EMBL/GenBank/DDBJ databases">
        <authorList>
            <person name="de Groot N.N."/>
        </authorList>
    </citation>
    <scope>NUCLEOTIDE SEQUENCE [LARGE SCALE GENOMIC DNA]</scope>
    <source>
        <strain evidence="7 8">NBT06-6</strain>
    </source>
</reference>
<dbReference type="InterPro" id="IPR036244">
    <property type="entry name" value="TipA-like_antibiotic-bd"/>
</dbReference>
<accession>A0A269PAB4</accession>